<dbReference type="PANTHER" id="PTHR34385:SF1">
    <property type="entry name" value="PEPTIDOGLYCAN L-ALANYL-D-GLUTAMATE ENDOPEPTIDASE CWLK"/>
    <property type="match status" value="1"/>
</dbReference>
<dbReference type="InterPro" id="IPR052179">
    <property type="entry name" value="DD-CPase-like"/>
</dbReference>
<dbReference type="AlphaFoldDB" id="A0A7W7IIS7"/>
<dbReference type="SUPFAM" id="SSF55166">
    <property type="entry name" value="Hedgehog/DD-peptidase"/>
    <property type="match status" value="1"/>
</dbReference>
<organism evidence="4 5">
    <name type="scientific">Actinomadura livida</name>
    <dbReference type="NCBI Taxonomy" id="79909"/>
    <lineage>
        <taxon>Bacteria</taxon>
        <taxon>Bacillati</taxon>
        <taxon>Actinomycetota</taxon>
        <taxon>Actinomycetes</taxon>
        <taxon>Streptosporangiales</taxon>
        <taxon>Thermomonosporaceae</taxon>
        <taxon>Actinomadura</taxon>
    </lineage>
</organism>
<keyword evidence="6" id="KW-1185">Reference proteome</keyword>
<evidence type="ECO:0000259" key="2">
    <source>
        <dbReference type="Pfam" id="PF02557"/>
    </source>
</evidence>
<dbReference type="InterPro" id="IPR003709">
    <property type="entry name" value="VanY-like_core_dom"/>
</dbReference>
<protein>
    <submittedName>
        <fullName evidence="4">LAS superfamily LD-carboxypeptidase LdcB</fullName>
    </submittedName>
</protein>
<dbReference type="GO" id="GO:0006508">
    <property type="term" value="P:proteolysis"/>
    <property type="evidence" value="ECO:0007669"/>
    <property type="project" value="InterPro"/>
</dbReference>
<evidence type="ECO:0000313" key="3">
    <source>
        <dbReference type="EMBL" id="GAA0551793.1"/>
    </source>
</evidence>
<keyword evidence="4" id="KW-0121">Carboxypeptidase</keyword>
<sequence length="216" mass="23809">MIGRHRKKKFEPAPVLSVVLAGVFAGAVAVAPLDGGSADGGSADSKETPSTKAVAERVDRSAAKRDEGPPRKAPDDCDPSKSTARYANGRIPVDQLCKLPQDGEYLRADAAVAFYKLNAAYHDRFGKEMCVRSSYRGYNKQKQLYQSMPAGMAARPGNSKHGIGIAVDLCDGVQRESSPQFKWLEDNSRKYGWMHPRWAYSSPYEPWHWEFDVGQA</sequence>
<reference evidence="3" key="3">
    <citation type="submission" date="2023-12" db="EMBL/GenBank/DDBJ databases">
        <authorList>
            <person name="Sun Q."/>
            <person name="Inoue M."/>
        </authorList>
    </citation>
    <scope>NUCLEOTIDE SEQUENCE</scope>
    <source>
        <strain evidence="3">JCM 10667</strain>
    </source>
</reference>
<dbReference type="CDD" id="cd14814">
    <property type="entry name" value="Peptidase_M15"/>
    <property type="match status" value="1"/>
</dbReference>
<reference evidence="3 6" key="1">
    <citation type="journal article" date="2019" name="Int. J. Syst. Evol. Microbiol.">
        <title>The Global Catalogue of Microorganisms (GCM) 10K type strain sequencing project: providing services to taxonomists for standard genome sequencing and annotation.</title>
        <authorList>
            <consortium name="The Broad Institute Genomics Platform"/>
            <consortium name="The Broad Institute Genome Sequencing Center for Infectious Disease"/>
            <person name="Wu L."/>
            <person name="Ma J."/>
        </authorList>
    </citation>
    <scope>NUCLEOTIDE SEQUENCE [LARGE SCALE GENOMIC DNA]</scope>
    <source>
        <strain evidence="3 6">JCM 10667</strain>
    </source>
</reference>
<dbReference type="Pfam" id="PF02557">
    <property type="entry name" value="VanY"/>
    <property type="match status" value="1"/>
</dbReference>
<evidence type="ECO:0000313" key="4">
    <source>
        <dbReference type="EMBL" id="MBB4777794.1"/>
    </source>
</evidence>
<reference evidence="4 5" key="2">
    <citation type="submission" date="2020-08" db="EMBL/GenBank/DDBJ databases">
        <title>Sequencing the genomes of 1000 actinobacteria strains.</title>
        <authorList>
            <person name="Klenk H.-P."/>
        </authorList>
    </citation>
    <scope>NUCLEOTIDE SEQUENCE [LARGE SCALE GENOMIC DNA]</scope>
    <source>
        <strain evidence="4 5">DSM 44772</strain>
    </source>
</reference>
<feature type="compositionally biased region" description="Basic and acidic residues" evidence="1">
    <location>
        <begin position="44"/>
        <end position="79"/>
    </location>
</feature>
<dbReference type="InterPro" id="IPR009045">
    <property type="entry name" value="Zn_M74/Hedgehog-like"/>
</dbReference>
<keyword evidence="4" id="KW-0645">Protease</keyword>
<evidence type="ECO:0000313" key="6">
    <source>
        <dbReference type="Proteomes" id="UP001501427"/>
    </source>
</evidence>
<dbReference type="EMBL" id="BAAAHD010000010">
    <property type="protein sequence ID" value="GAA0551793.1"/>
    <property type="molecule type" value="Genomic_DNA"/>
</dbReference>
<feature type="domain" description="D-alanyl-D-alanine carboxypeptidase-like core" evidence="2">
    <location>
        <begin position="104"/>
        <end position="213"/>
    </location>
</feature>
<name>A0A7W7IIS7_9ACTN</name>
<dbReference type="Gene3D" id="3.30.1380.10">
    <property type="match status" value="1"/>
</dbReference>
<accession>A0A7W7IIS7</accession>
<evidence type="ECO:0000256" key="1">
    <source>
        <dbReference type="SAM" id="MobiDB-lite"/>
    </source>
</evidence>
<feature type="region of interest" description="Disordered" evidence="1">
    <location>
        <begin position="35"/>
        <end position="85"/>
    </location>
</feature>
<dbReference type="EMBL" id="JACHMV010000001">
    <property type="protein sequence ID" value="MBB4777794.1"/>
    <property type="molecule type" value="Genomic_DNA"/>
</dbReference>
<dbReference type="PANTHER" id="PTHR34385">
    <property type="entry name" value="D-ALANYL-D-ALANINE CARBOXYPEPTIDASE"/>
    <property type="match status" value="1"/>
</dbReference>
<dbReference type="Proteomes" id="UP000549343">
    <property type="component" value="Unassembled WGS sequence"/>
</dbReference>
<proteinExistence type="predicted"/>
<dbReference type="GO" id="GO:0004180">
    <property type="term" value="F:carboxypeptidase activity"/>
    <property type="evidence" value="ECO:0007669"/>
    <property type="project" value="UniProtKB-KW"/>
</dbReference>
<dbReference type="Proteomes" id="UP001501427">
    <property type="component" value="Unassembled WGS sequence"/>
</dbReference>
<comment type="caution">
    <text evidence="4">The sequence shown here is derived from an EMBL/GenBank/DDBJ whole genome shotgun (WGS) entry which is preliminary data.</text>
</comment>
<gene>
    <name evidence="4" type="ORF">F4557_006212</name>
    <name evidence="3" type="ORF">GCM10009546_12310</name>
</gene>
<keyword evidence="4" id="KW-0378">Hydrolase</keyword>
<evidence type="ECO:0000313" key="5">
    <source>
        <dbReference type="Proteomes" id="UP000549343"/>
    </source>
</evidence>
<dbReference type="RefSeq" id="WP_229808213.1">
    <property type="nucleotide sequence ID" value="NZ_BAAAHD010000010.1"/>
</dbReference>